<accession>A0A914P6R7</accession>
<feature type="transmembrane region" description="Helical" evidence="1">
    <location>
        <begin position="241"/>
        <end position="261"/>
    </location>
</feature>
<evidence type="ECO:0000313" key="3">
    <source>
        <dbReference type="WBParaSite" id="PDA_v2.g10827.t1"/>
    </source>
</evidence>
<dbReference type="PANTHER" id="PTHR46891">
    <property type="entry name" value="SERPENTINE RECEPTOR, CLASS H-RELATED"/>
    <property type="match status" value="1"/>
</dbReference>
<keyword evidence="1" id="KW-0812">Transmembrane</keyword>
<feature type="transmembrane region" description="Helical" evidence="1">
    <location>
        <begin position="94"/>
        <end position="115"/>
    </location>
</feature>
<feature type="transmembrane region" description="Helical" evidence="1">
    <location>
        <begin position="202"/>
        <end position="229"/>
    </location>
</feature>
<dbReference type="WBParaSite" id="PDA_v2.g10827.t1">
    <property type="protein sequence ID" value="PDA_v2.g10827.t1"/>
    <property type="gene ID" value="PDA_v2.g10827"/>
</dbReference>
<keyword evidence="1" id="KW-0472">Membrane</keyword>
<organism evidence="2 3">
    <name type="scientific">Panagrolaimus davidi</name>
    <dbReference type="NCBI Taxonomy" id="227884"/>
    <lineage>
        <taxon>Eukaryota</taxon>
        <taxon>Metazoa</taxon>
        <taxon>Ecdysozoa</taxon>
        <taxon>Nematoda</taxon>
        <taxon>Chromadorea</taxon>
        <taxon>Rhabditida</taxon>
        <taxon>Tylenchina</taxon>
        <taxon>Panagrolaimomorpha</taxon>
        <taxon>Panagrolaimoidea</taxon>
        <taxon>Panagrolaimidae</taxon>
        <taxon>Panagrolaimus</taxon>
    </lineage>
</organism>
<keyword evidence="1" id="KW-1133">Transmembrane helix</keyword>
<dbReference type="Proteomes" id="UP000887578">
    <property type="component" value="Unplaced"/>
</dbReference>
<sequence length="299" mass="34652">MKRYSILLIYQVCTTYAFDVLTLTVQPVLLLPYAAAYVNGYWQYGEFGNCIIFLLFCLNVIALVHAFIMQLLFRLASLCHDNERLYKYTNLKKLFKLMFPALFLCLGGITLAFTIDRPEGEIFRQKLISENPFFEELFQRHKNAMGYHPSFSGSIIVVFCIFVGFAFLTTPFNIYLIPAFYKKLKLFKQGLSEKNQRLHAMLLKALLAQGITLFIFVYIPLCIISSAFIYPYRAASILSSYSVFVVMQHTLCDILVQFWFIRPYRDYLIKNLRTKYVNPVSSLNGQLPLQTPKAARRTS</sequence>
<feature type="transmembrane region" description="Helical" evidence="1">
    <location>
        <begin position="155"/>
        <end position="181"/>
    </location>
</feature>
<evidence type="ECO:0000256" key="1">
    <source>
        <dbReference type="SAM" id="Phobius"/>
    </source>
</evidence>
<proteinExistence type="predicted"/>
<dbReference type="InterPro" id="IPR019422">
    <property type="entry name" value="7TM_GPCR_serpentine_rcpt_Srh"/>
</dbReference>
<dbReference type="Pfam" id="PF10318">
    <property type="entry name" value="7TM_GPCR_Srh"/>
    <property type="match status" value="1"/>
</dbReference>
<keyword evidence="2" id="KW-1185">Reference proteome</keyword>
<reference evidence="3" key="1">
    <citation type="submission" date="2022-11" db="UniProtKB">
        <authorList>
            <consortium name="WormBaseParasite"/>
        </authorList>
    </citation>
    <scope>IDENTIFICATION</scope>
</reference>
<protein>
    <submittedName>
        <fullName evidence="3">Serpentine Receptor, class H</fullName>
    </submittedName>
</protein>
<dbReference type="AlphaFoldDB" id="A0A914P6R7"/>
<dbReference type="SUPFAM" id="SSF81321">
    <property type="entry name" value="Family A G protein-coupled receptor-like"/>
    <property type="match status" value="1"/>
</dbReference>
<name>A0A914P6R7_9BILA</name>
<evidence type="ECO:0000313" key="2">
    <source>
        <dbReference type="Proteomes" id="UP000887578"/>
    </source>
</evidence>
<feature type="transmembrane region" description="Helical" evidence="1">
    <location>
        <begin position="51"/>
        <end position="73"/>
    </location>
</feature>
<feature type="transmembrane region" description="Helical" evidence="1">
    <location>
        <begin position="7"/>
        <end position="31"/>
    </location>
</feature>